<organism evidence="2 3">
    <name type="scientific">Cutaneotrichosporon cavernicola</name>
    <dbReference type="NCBI Taxonomy" id="279322"/>
    <lineage>
        <taxon>Eukaryota</taxon>
        <taxon>Fungi</taxon>
        <taxon>Dikarya</taxon>
        <taxon>Basidiomycota</taxon>
        <taxon>Agaricomycotina</taxon>
        <taxon>Tremellomycetes</taxon>
        <taxon>Trichosporonales</taxon>
        <taxon>Trichosporonaceae</taxon>
        <taxon>Cutaneotrichosporon</taxon>
    </lineage>
</organism>
<gene>
    <name evidence="2" type="ORF">CcaverHIS019_0700520</name>
</gene>
<evidence type="ECO:0000313" key="2">
    <source>
        <dbReference type="EMBL" id="BEI94480.1"/>
    </source>
</evidence>
<proteinExistence type="inferred from homology"/>
<dbReference type="Proteomes" id="UP001233271">
    <property type="component" value="Chromosome 7a"/>
</dbReference>
<evidence type="ECO:0000313" key="3">
    <source>
        <dbReference type="Proteomes" id="UP001233271"/>
    </source>
</evidence>
<dbReference type="RefSeq" id="XP_060459745.1">
    <property type="nucleotide sequence ID" value="XM_060603452.1"/>
</dbReference>
<dbReference type="InterPro" id="IPR038595">
    <property type="entry name" value="LOR_sf"/>
</dbReference>
<sequence length="206" mass="22995">MSKDKHKDKDAQRMLDPLDTPISLIPGYIRDNQTTLVFHDKVIAAKEETFDVDEGETRVFRATGKPLKLKNIKRIADVNGATLFKITASYQGTLQRAFTGSNEVGEMLFRAEKKWSWGAKLQVTFADSKTGDPVTLIVKGYGLMRTAEVTLDGQVIALFTREFWSKDLLSNSKTYHLTVAAGVDLALMTALCIIFDECKFDDAKHG</sequence>
<protein>
    <recommendedName>
        <fullName evidence="4">Tubby C-terminal-like domain-containing protein</fullName>
    </recommendedName>
</protein>
<dbReference type="SUPFAM" id="SSF54518">
    <property type="entry name" value="Tubby C-terminal domain-like"/>
    <property type="match status" value="1"/>
</dbReference>
<evidence type="ECO:0008006" key="4">
    <source>
        <dbReference type="Google" id="ProtNLM"/>
    </source>
</evidence>
<dbReference type="AlphaFoldDB" id="A0AA48L9N5"/>
<reference evidence="2" key="1">
    <citation type="journal article" date="2023" name="BMC Genomics">
        <title>Chromosome-level genome assemblies of Cutaneotrichosporon spp. (Trichosporonales, Basidiomycota) reveal imbalanced evolution between nucleotide sequences and chromosome synteny.</title>
        <authorList>
            <person name="Kobayashi Y."/>
            <person name="Kayamori A."/>
            <person name="Aoki K."/>
            <person name="Shiwa Y."/>
            <person name="Matsutani M."/>
            <person name="Fujita N."/>
            <person name="Sugita T."/>
            <person name="Iwasaki W."/>
            <person name="Tanaka N."/>
            <person name="Takashima M."/>
        </authorList>
    </citation>
    <scope>NUCLEOTIDE SEQUENCE</scope>
    <source>
        <strain evidence="2">HIS019</strain>
    </source>
</reference>
<dbReference type="EMBL" id="AP028218">
    <property type="protein sequence ID" value="BEI94480.1"/>
    <property type="molecule type" value="Genomic_DNA"/>
</dbReference>
<keyword evidence="3" id="KW-1185">Reference proteome</keyword>
<accession>A0AA48L9N5</accession>
<comment type="similarity">
    <text evidence="1">Belongs to the LOR family.</text>
</comment>
<name>A0AA48L9N5_9TREE</name>
<evidence type="ECO:0000256" key="1">
    <source>
        <dbReference type="ARBA" id="ARBA00005437"/>
    </source>
</evidence>
<dbReference type="InterPro" id="IPR025659">
    <property type="entry name" value="Tubby-like_C"/>
</dbReference>
<dbReference type="Gene3D" id="2.40.160.200">
    <property type="entry name" value="LURP1-related"/>
    <property type="match status" value="1"/>
</dbReference>
<dbReference type="InterPro" id="IPR007612">
    <property type="entry name" value="LOR"/>
</dbReference>
<dbReference type="Pfam" id="PF04525">
    <property type="entry name" value="LOR"/>
    <property type="match status" value="1"/>
</dbReference>
<dbReference type="KEGG" id="ccac:CcaHIS019_0700520"/>
<dbReference type="GeneID" id="85498350"/>